<dbReference type="Gene3D" id="3.30.160.60">
    <property type="entry name" value="Classic Zinc Finger"/>
    <property type="match status" value="1"/>
</dbReference>
<dbReference type="EMBL" id="JAUKUA010000001">
    <property type="protein sequence ID" value="KAK0730741.1"/>
    <property type="molecule type" value="Genomic_DNA"/>
</dbReference>
<feature type="compositionally biased region" description="Low complexity" evidence="2">
    <location>
        <begin position="198"/>
        <end position="213"/>
    </location>
</feature>
<feature type="compositionally biased region" description="Polar residues" evidence="2">
    <location>
        <begin position="215"/>
        <end position="232"/>
    </location>
</feature>
<keyword evidence="5" id="KW-1185">Reference proteome</keyword>
<dbReference type="GO" id="GO:0008270">
    <property type="term" value="F:zinc ion binding"/>
    <property type="evidence" value="ECO:0007669"/>
    <property type="project" value="UniProtKB-KW"/>
</dbReference>
<gene>
    <name evidence="4" type="ORF">B0H67DRAFT_48624</name>
</gene>
<comment type="caution">
    <text evidence="4">The sequence shown here is derived from an EMBL/GenBank/DDBJ whole genome shotgun (WGS) entry which is preliminary data.</text>
</comment>
<accession>A0AA40BAK4</accession>
<name>A0AA40BAK4_9PEZI</name>
<dbReference type="PROSITE" id="PS50157">
    <property type="entry name" value="ZINC_FINGER_C2H2_2"/>
    <property type="match status" value="1"/>
</dbReference>
<organism evidence="4 5">
    <name type="scientific">Lasiosphaeris hirsuta</name>
    <dbReference type="NCBI Taxonomy" id="260670"/>
    <lineage>
        <taxon>Eukaryota</taxon>
        <taxon>Fungi</taxon>
        <taxon>Dikarya</taxon>
        <taxon>Ascomycota</taxon>
        <taxon>Pezizomycotina</taxon>
        <taxon>Sordariomycetes</taxon>
        <taxon>Sordariomycetidae</taxon>
        <taxon>Sordariales</taxon>
        <taxon>Lasiosphaeriaceae</taxon>
        <taxon>Lasiosphaeris</taxon>
    </lineage>
</organism>
<keyword evidence="1" id="KW-0862">Zinc</keyword>
<feature type="domain" description="C2H2-type" evidence="3">
    <location>
        <begin position="422"/>
        <end position="452"/>
    </location>
</feature>
<feature type="region of interest" description="Disordered" evidence="2">
    <location>
        <begin position="106"/>
        <end position="134"/>
    </location>
</feature>
<dbReference type="PROSITE" id="PS00028">
    <property type="entry name" value="ZINC_FINGER_C2H2_1"/>
    <property type="match status" value="1"/>
</dbReference>
<sequence>MVLMFLRELVEQLPLYPQFQQTYVCPMMKCYEKFAEPFLLVQHLLSCPELPNGEFDCDKCNNWHEFPTEEKDWTQWAGWSWKSQRHHPPGDNIQRKRSFSSKMRDTFTLRKKDPSRKQNPFSSDTRPSTAASGASSIITNRCHHHEHTHMAFPSAHGNVQNLADLHKPVISVATGPPQIDKIFWSDLDADLMSDMQSAVSSTAPSSSFDTAPSKGGSTNTSRTTLFTPNLGTYNSPTSDVDVITPRYTFSPRSNFDGTSVPMGGYPRPPSDMSLDDPISEAALSPSDLPPTTPGNNRSWWAPKVDIDTPRPTPAASPSYGLDQGLGVHSMYRTLSQESMQANVTGLYQPTIPEGTKMEPLSPHPEHVHHIHHRADSVSGRSNADTPPEDLVCDECQWKPRGVRENLRGYLRKHKNTHKGLRLPCDVVGCTKTFSRLDNLKKHKKEKHGIEDTAIVLPSKRGVEEYTEHVEENEANHRRPAGMTEAEIRGASDDYSMLWPALHF</sequence>
<evidence type="ECO:0000256" key="2">
    <source>
        <dbReference type="SAM" id="MobiDB-lite"/>
    </source>
</evidence>
<feature type="region of interest" description="Disordered" evidence="2">
    <location>
        <begin position="252"/>
        <end position="304"/>
    </location>
</feature>
<feature type="compositionally biased region" description="Polar residues" evidence="2">
    <location>
        <begin position="117"/>
        <end position="127"/>
    </location>
</feature>
<feature type="region of interest" description="Disordered" evidence="2">
    <location>
        <begin position="198"/>
        <end position="232"/>
    </location>
</feature>
<dbReference type="AlphaFoldDB" id="A0AA40BAK4"/>
<keyword evidence="1" id="KW-0863">Zinc-finger</keyword>
<keyword evidence="1" id="KW-0479">Metal-binding</keyword>
<evidence type="ECO:0000259" key="3">
    <source>
        <dbReference type="PROSITE" id="PS50157"/>
    </source>
</evidence>
<dbReference type="Proteomes" id="UP001172102">
    <property type="component" value="Unassembled WGS sequence"/>
</dbReference>
<feature type="compositionally biased region" description="Basic and acidic residues" evidence="2">
    <location>
        <begin position="106"/>
        <end position="116"/>
    </location>
</feature>
<evidence type="ECO:0000313" key="5">
    <source>
        <dbReference type="Proteomes" id="UP001172102"/>
    </source>
</evidence>
<evidence type="ECO:0000256" key="1">
    <source>
        <dbReference type="PROSITE-ProRule" id="PRU00042"/>
    </source>
</evidence>
<proteinExistence type="predicted"/>
<reference evidence="4" key="1">
    <citation type="submission" date="2023-06" db="EMBL/GenBank/DDBJ databases">
        <title>Genome-scale phylogeny and comparative genomics of the fungal order Sordariales.</title>
        <authorList>
            <consortium name="Lawrence Berkeley National Laboratory"/>
            <person name="Hensen N."/>
            <person name="Bonometti L."/>
            <person name="Westerberg I."/>
            <person name="Brannstrom I.O."/>
            <person name="Guillou S."/>
            <person name="Cros-Aarteil S."/>
            <person name="Calhoun S."/>
            <person name="Haridas S."/>
            <person name="Kuo A."/>
            <person name="Mondo S."/>
            <person name="Pangilinan J."/>
            <person name="Riley R."/>
            <person name="Labutti K."/>
            <person name="Andreopoulos B."/>
            <person name="Lipzen A."/>
            <person name="Chen C."/>
            <person name="Yanf M."/>
            <person name="Daum C."/>
            <person name="Ng V."/>
            <person name="Clum A."/>
            <person name="Steindorff A."/>
            <person name="Ohm R."/>
            <person name="Martin F."/>
            <person name="Silar P."/>
            <person name="Natvig D."/>
            <person name="Lalanne C."/>
            <person name="Gautier V."/>
            <person name="Ament-Velasquez S.L."/>
            <person name="Kruys A."/>
            <person name="Hutchinson M.I."/>
            <person name="Powell A.J."/>
            <person name="Barry K."/>
            <person name="Miller A.N."/>
            <person name="Grigoriev I.V."/>
            <person name="Debuchy R."/>
            <person name="Gladieux P."/>
            <person name="Thoren M.H."/>
            <person name="Johannesson H."/>
        </authorList>
    </citation>
    <scope>NUCLEOTIDE SEQUENCE</scope>
    <source>
        <strain evidence="4">SMH4607-1</strain>
    </source>
</reference>
<protein>
    <recommendedName>
        <fullName evidence="3">C2H2-type domain-containing protein</fullName>
    </recommendedName>
</protein>
<dbReference type="InterPro" id="IPR013087">
    <property type="entry name" value="Znf_C2H2_type"/>
</dbReference>
<evidence type="ECO:0000313" key="4">
    <source>
        <dbReference type="EMBL" id="KAK0730741.1"/>
    </source>
</evidence>
<dbReference type="SMART" id="SM00355">
    <property type="entry name" value="ZnF_C2H2"/>
    <property type="match status" value="3"/>
</dbReference>